<dbReference type="InterPro" id="IPR052028">
    <property type="entry name" value="HipA_Ser/Thr_kinase"/>
</dbReference>
<feature type="domain" description="HipA N-terminal subdomain 1" evidence="5">
    <location>
        <begin position="9"/>
        <end position="107"/>
    </location>
</feature>
<dbReference type="InterPro" id="IPR011009">
    <property type="entry name" value="Kinase-like_dom_sf"/>
</dbReference>
<reference evidence="6 7" key="1">
    <citation type="journal article" date="2013" name="Stand. Genomic Sci.">
        <title>Genomic Encyclopedia of Type Strains, Phase I: The one thousand microbial genomes (KMG-I) project.</title>
        <authorList>
            <person name="Kyrpides N.C."/>
            <person name="Woyke T."/>
            <person name="Eisen J.A."/>
            <person name="Garrity G."/>
            <person name="Lilburn T.G."/>
            <person name="Beck B.J."/>
            <person name="Whitman W.B."/>
            <person name="Hugenholtz P."/>
            <person name="Klenk H.P."/>
        </authorList>
    </citation>
    <scope>NUCLEOTIDE SEQUENCE [LARGE SCALE GENOMIC DNA]</scope>
    <source>
        <strain evidence="6 7">DSM 45044</strain>
    </source>
</reference>
<feature type="domain" description="HipA-like C-terminal" evidence="4">
    <location>
        <begin position="138"/>
        <end position="383"/>
    </location>
</feature>
<protein>
    <submittedName>
        <fullName evidence="6">Serine/threonine-protein kinase HipA</fullName>
    </submittedName>
</protein>
<organism evidence="6 7">
    <name type="scientific">Stackebrandtia albiflava</name>
    <dbReference type="NCBI Taxonomy" id="406432"/>
    <lineage>
        <taxon>Bacteria</taxon>
        <taxon>Bacillati</taxon>
        <taxon>Actinomycetota</taxon>
        <taxon>Actinomycetes</taxon>
        <taxon>Glycomycetales</taxon>
        <taxon>Glycomycetaceae</taxon>
        <taxon>Stackebrandtia</taxon>
    </lineage>
</organism>
<gene>
    <name evidence="6" type="ORF">LX16_3103</name>
</gene>
<keyword evidence="7" id="KW-1185">Reference proteome</keyword>
<proteinExistence type="inferred from homology"/>
<evidence type="ECO:0000313" key="7">
    <source>
        <dbReference type="Proteomes" id="UP000321617"/>
    </source>
</evidence>
<evidence type="ECO:0000256" key="1">
    <source>
        <dbReference type="ARBA" id="ARBA00010164"/>
    </source>
</evidence>
<dbReference type="Pfam" id="PF13657">
    <property type="entry name" value="Couple_hipA"/>
    <property type="match status" value="1"/>
</dbReference>
<dbReference type="Gene3D" id="1.10.1070.20">
    <property type="match status" value="1"/>
</dbReference>
<dbReference type="InterPro" id="IPR017508">
    <property type="entry name" value="HipA_N1"/>
</dbReference>
<dbReference type="EMBL" id="VLLL01000006">
    <property type="protein sequence ID" value="TWJ12346.1"/>
    <property type="molecule type" value="Genomic_DNA"/>
</dbReference>
<dbReference type="Pfam" id="PF07804">
    <property type="entry name" value="HipA_C"/>
    <property type="match status" value="1"/>
</dbReference>
<dbReference type="AlphaFoldDB" id="A0A562V375"/>
<sequence>MSLVEKQYAVILYGHRVGLLAQRGDHVRFTFQEGYRENPDRPVLGLRFEDHPVGAYGAALRLPPWFSNLLPEGALRRWIAEAGHVSADREMELLAKIGHDLPGAVQVVPAAAVEPDGTWEVESPPHPSGDDVTEPWRFSLAGVAMKLSMLQRGDRLTVPAYGERGDWIVKLPDQAFPAVPQNEYAMMRFAAEVGIQVPEVRLVHRDDLPGVPSRMWPSGEHVAYAIKRFDRAEDGHRTPIHIEDFAQVLDRYADRKYEGNYETAAALVYRGHDVTALREFVRRLTFSVLIGNGDAHLKNWSLIYPDRISPTLAPAYDLVSTFLYREAGDGPEDLALKLCGTRRFDMVTPGAFERLERRLDERFGTTGGQLAEVVADTVRRARRALPGAVAQLEPESASHASALNDWFAAHARQLTTARRD</sequence>
<comment type="similarity">
    <text evidence="1">Belongs to the HipA Ser/Thr kinase family.</text>
</comment>
<dbReference type="NCBIfam" id="TIGR03071">
    <property type="entry name" value="couple_hipA"/>
    <property type="match status" value="1"/>
</dbReference>
<evidence type="ECO:0000313" key="6">
    <source>
        <dbReference type="EMBL" id="TWJ12346.1"/>
    </source>
</evidence>
<keyword evidence="2" id="KW-0808">Transferase</keyword>
<keyword evidence="3 6" id="KW-0418">Kinase</keyword>
<dbReference type="PANTHER" id="PTHR37419">
    <property type="entry name" value="SERINE/THREONINE-PROTEIN KINASE TOXIN HIPA"/>
    <property type="match status" value="1"/>
</dbReference>
<evidence type="ECO:0000256" key="3">
    <source>
        <dbReference type="ARBA" id="ARBA00022777"/>
    </source>
</evidence>
<evidence type="ECO:0000256" key="2">
    <source>
        <dbReference type="ARBA" id="ARBA00022679"/>
    </source>
</evidence>
<evidence type="ECO:0000259" key="4">
    <source>
        <dbReference type="Pfam" id="PF07804"/>
    </source>
</evidence>
<dbReference type="Proteomes" id="UP000321617">
    <property type="component" value="Unassembled WGS sequence"/>
</dbReference>
<dbReference type="RefSeq" id="WP_147139396.1">
    <property type="nucleotide sequence ID" value="NZ_BAABIJ010000002.1"/>
</dbReference>
<dbReference type="OrthoDB" id="3182374at2"/>
<evidence type="ECO:0000259" key="5">
    <source>
        <dbReference type="Pfam" id="PF13657"/>
    </source>
</evidence>
<dbReference type="PANTHER" id="PTHR37419:SF1">
    <property type="entry name" value="SERINE_THREONINE-PROTEIN KINASE TOXIN HIPA"/>
    <property type="match status" value="1"/>
</dbReference>
<dbReference type="InterPro" id="IPR012893">
    <property type="entry name" value="HipA-like_C"/>
</dbReference>
<comment type="caution">
    <text evidence="6">The sequence shown here is derived from an EMBL/GenBank/DDBJ whole genome shotgun (WGS) entry which is preliminary data.</text>
</comment>
<dbReference type="GO" id="GO:0004674">
    <property type="term" value="F:protein serine/threonine kinase activity"/>
    <property type="evidence" value="ECO:0007669"/>
    <property type="project" value="TreeGrafter"/>
</dbReference>
<dbReference type="GO" id="GO:0005829">
    <property type="term" value="C:cytosol"/>
    <property type="evidence" value="ECO:0007669"/>
    <property type="project" value="TreeGrafter"/>
</dbReference>
<name>A0A562V375_9ACTN</name>
<dbReference type="SUPFAM" id="SSF56112">
    <property type="entry name" value="Protein kinase-like (PK-like)"/>
    <property type="match status" value="1"/>
</dbReference>
<accession>A0A562V375</accession>